<dbReference type="Proteomes" id="UP000244005">
    <property type="component" value="Unassembled WGS sequence"/>
</dbReference>
<protein>
    <submittedName>
        <fullName evidence="1">Uncharacterized protein</fullName>
    </submittedName>
</protein>
<dbReference type="AlphaFoldDB" id="A0A2R6WQD6"/>
<dbReference type="Gramene" id="Mp7g18710.1">
    <property type="protein sequence ID" value="Mp7g18710.1.cds"/>
    <property type="gene ID" value="Mp7g18710"/>
</dbReference>
<evidence type="ECO:0000313" key="1">
    <source>
        <dbReference type="EMBL" id="PTQ36035.1"/>
    </source>
</evidence>
<accession>A0A2R6WQD6</accession>
<reference evidence="2" key="1">
    <citation type="journal article" date="2017" name="Cell">
        <title>Insights into land plant evolution garnered from the Marchantia polymorpha genome.</title>
        <authorList>
            <person name="Bowman J.L."/>
            <person name="Kohchi T."/>
            <person name="Yamato K.T."/>
            <person name="Jenkins J."/>
            <person name="Shu S."/>
            <person name="Ishizaki K."/>
            <person name="Yamaoka S."/>
            <person name="Nishihama R."/>
            <person name="Nakamura Y."/>
            <person name="Berger F."/>
            <person name="Adam C."/>
            <person name="Aki S.S."/>
            <person name="Althoff F."/>
            <person name="Araki T."/>
            <person name="Arteaga-Vazquez M.A."/>
            <person name="Balasubrmanian S."/>
            <person name="Barry K."/>
            <person name="Bauer D."/>
            <person name="Boehm C.R."/>
            <person name="Briginshaw L."/>
            <person name="Caballero-Perez J."/>
            <person name="Catarino B."/>
            <person name="Chen F."/>
            <person name="Chiyoda S."/>
            <person name="Chovatia M."/>
            <person name="Davies K.M."/>
            <person name="Delmans M."/>
            <person name="Demura T."/>
            <person name="Dierschke T."/>
            <person name="Dolan L."/>
            <person name="Dorantes-Acosta A.E."/>
            <person name="Eklund D.M."/>
            <person name="Florent S.N."/>
            <person name="Flores-Sandoval E."/>
            <person name="Fujiyama A."/>
            <person name="Fukuzawa H."/>
            <person name="Galik B."/>
            <person name="Grimanelli D."/>
            <person name="Grimwood J."/>
            <person name="Grossniklaus U."/>
            <person name="Hamada T."/>
            <person name="Haseloff J."/>
            <person name="Hetherington A.J."/>
            <person name="Higo A."/>
            <person name="Hirakawa Y."/>
            <person name="Hundley H.N."/>
            <person name="Ikeda Y."/>
            <person name="Inoue K."/>
            <person name="Inoue S.I."/>
            <person name="Ishida S."/>
            <person name="Jia Q."/>
            <person name="Kakita M."/>
            <person name="Kanazawa T."/>
            <person name="Kawai Y."/>
            <person name="Kawashima T."/>
            <person name="Kennedy M."/>
            <person name="Kinose K."/>
            <person name="Kinoshita T."/>
            <person name="Kohara Y."/>
            <person name="Koide E."/>
            <person name="Komatsu K."/>
            <person name="Kopischke S."/>
            <person name="Kubo M."/>
            <person name="Kyozuka J."/>
            <person name="Lagercrantz U."/>
            <person name="Lin S.S."/>
            <person name="Lindquist E."/>
            <person name="Lipzen A.M."/>
            <person name="Lu C.W."/>
            <person name="De Luna E."/>
            <person name="Martienssen R.A."/>
            <person name="Minamino N."/>
            <person name="Mizutani M."/>
            <person name="Mizutani M."/>
            <person name="Mochizuki N."/>
            <person name="Monte I."/>
            <person name="Mosher R."/>
            <person name="Nagasaki H."/>
            <person name="Nakagami H."/>
            <person name="Naramoto S."/>
            <person name="Nishitani K."/>
            <person name="Ohtani M."/>
            <person name="Okamoto T."/>
            <person name="Okumura M."/>
            <person name="Phillips J."/>
            <person name="Pollak B."/>
            <person name="Reinders A."/>
            <person name="Rovekamp M."/>
            <person name="Sano R."/>
            <person name="Sawa S."/>
            <person name="Schmid M.W."/>
            <person name="Shirakawa M."/>
            <person name="Solano R."/>
            <person name="Spunde A."/>
            <person name="Suetsugu N."/>
            <person name="Sugano S."/>
            <person name="Sugiyama A."/>
            <person name="Sun R."/>
            <person name="Suzuki Y."/>
            <person name="Takenaka M."/>
            <person name="Takezawa D."/>
            <person name="Tomogane H."/>
            <person name="Tsuzuki M."/>
            <person name="Ueda T."/>
            <person name="Umeda M."/>
            <person name="Ward J.M."/>
            <person name="Watanabe Y."/>
            <person name="Yazaki K."/>
            <person name="Yokoyama R."/>
            <person name="Yoshitake Y."/>
            <person name="Yotsui I."/>
            <person name="Zachgo S."/>
            <person name="Schmutz J."/>
        </authorList>
    </citation>
    <scope>NUCLEOTIDE SEQUENCE [LARGE SCALE GENOMIC DNA]</scope>
    <source>
        <strain evidence="2">Tak-1</strain>
    </source>
</reference>
<evidence type="ECO:0000313" key="2">
    <source>
        <dbReference type="Proteomes" id="UP000244005"/>
    </source>
</evidence>
<organism evidence="1 2">
    <name type="scientific">Marchantia polymorpha</name>
    <name type="common">Common liverwort</name>
    <name type="synonym">Marchantia aquatica</name>
    <dbReference type="NCBI Taxonomy" id="3197"/>
    <lineage>
        <taxon>Eukaryota</taxon>
        <taxon>Viridiplantae</taxon>
        <taxon>Streptophyta</taxon>
        <taxon>Embryophyta</taxon>
        <taxon>Marchantiophyta</taxon>
        <taxon>Marchantiopsida</taxon>
        <taxon>Marchantiidae</taxon>
        <taxon>Marchantiales</taxon>
        <taxon>Marchantiaceae</taxon>
        <taxon>Marchantia</taxon>
    </lineage>
</organism>
<proteinExistence type="predicted"/>
<name>A0A2R6WQD6_MARPO</name>
<keyword evidence="2" id="KW-1185">Reference proteome</keyword>
<dbReference type="EMBL" id="KZ772739">
    <property type="protein sequence ID" value="PTQ36035.1"/>
    <property type="molecule type" value="Genomic_DNA"/>
</dbReference>
<sequence>MNIEISQTLVRVEFSLLQRQSSSVLCKMNTAEAKGDKNGRIIKSIVMHQRETCVKEKLCGCASVSHICEDMTR</sequence>
<gene>
    <name evidence="1" type="ORF">MARPO_0067s0106</name>
</gene>